<evidence type="ECO:0000256" key="2">
    <source>
        <dbReference type="ARBA" id="ARBA00021549"/>
    </source>
</evidence>
<keyword evidence="6" id="KW-0812">Transmembrane</keyword>
<evidence type="ECO:0000256" key="6">
    <source>
        <dbReference type="ARBA" id="ARBA00022692"/>
    </source>
</evidence>
<feature type="domain" description="General secretion pathway GspH" evidence="11">
    <location>
        <begin position="49"/>
        <end position="157"/>
    </location>
</feature>
<evidence type="ECO:0000256" key="1">
    <source>
        <dbReference type="ARBA" id="ARBA00004377"/>
    </source>
</evidence>
<dbReference type="Pfam" id="PF12019">
    <property type="entry name" value="GspH"/>
    <property type="match status" value="1"/>
</dbReference>
<dbReference type="EMBL" id="JBHSGB010000010">
    <property type="protein sequence ID" value="MFC4655557.1"/>
    <property type="molecule type" value="Genomic_DNA"/>
</dbReference>
<protein>
    <recommendedName>
        <fullName evidence="2">Type II secretion system protein H</fullName>
    </recommendedName>
    <alternativeName>
        <fullName evidence="10">General secretion pathway protein H</fullName>
    </alternativeName>
</protein>
<comment type="similarity">
    <text evidence="9">Belongs to the GSP H family.</text>
</comment>
<accession>A0ABV9JMS8</accession>
<dbReference type="Gene3D" id="3.55.40.10">
    <property type="entry name" value="minor pseudopilin epsh domain"/>
    <property type="match status" value="1"/>
</dbReference>
<sequence length="170" mass="19016">MQAATKSTAAFSLIELLLVIVLLMLLALSASPNLRELWLRHKAQSFMHQLEQQLRYSRVYAISQQRQVRVCPQLGSVCLNNWDLAPLTSTVLAMPGVSGFALQQLAPDPAQFSLSYSREQLIFRPDGSLDLLGSGSFILCARQQMPWHFRLSLSQAGRYRASLVQGLCPR</sequence>
<evidence type="ECO:0000256" key="10">
    <source>
        <dbReference type="ARBA" id="ARBA00030775"/>
    </source>
</evidence>
<comment type="caution">
    <text evidence="12">The sequence shown here is derived from an EMBL/GenBank/DDBJ whole genome shotgun (WGS) entry which is preliminary data.</text>
</comment>
<evidence type="ECO:0000256" key="9">
    <source>
        <dbReference type="ARBA" id="ARBA00025772"/>
    </source>
</evidence>
<proteinExistence type="inferred from homology"/>
<dbReference type="RefSeq" id="WP_377334051.1">
    <property type="nucleotide sequence ID" value="NZ_JBHSGB010000010.1"/>
</dbReference>
<evidence type="ECO:0000256" key="5">
    <source>
        <dbReference type="ARBA" id="ARBA00022519"/>
    </source>
</evidence>
<evidence type="ECO:0000256" key="4">
    <source>
        <dbReference type="ARBA" id="ARBA00022481"/>
    </source>
</evidence>
<reference evidence="13" key="1">
    <citation type="journal article" date="2019" name="Int. J. Syst. Evol. Microbiol.">
        <title>The Global Catalogue of Microorganisms (GCM) 10K type strain sequencing project: providing services to taxonomists for standard genome sequencing and annotation.</title>
        <authorList>
            <consortium name="The Broad Institute Genomics Platform"/>
            <consortium name="The Broad Institute Genome Sequencing Center for Infectious Disease"/>
            <person name="Wu L."/>
            <person name="Ma J."/>
        </authorList>
    </citation>
    <scope>NUCLEOTIDE SEQUENCE [LARGE SCALE GENOMIC DNA]</scope>
    <source>
        <strain evidence="13">DT28</strain>
    </source>
</reference>
<name>A0ABV9JMS8_9GAMM</name>
<gene>
    <name evidence="12" type="ORF">ACFO3I_11085</name>
</gene>
<dbReference type="SUPFAM" id="SSF54523">
    <property type="entry name" value="Pili subunits"/>
    <property type="match status" value="1"/>
</dbReference>
<evidence type="ECO:0000259" key="11">
    <source>
        <dbReference type="Pfam" id="PF12019"/>
    </source>
</evidence>
<evidence type="ECO:0000313" key="13">
    <source>
        <dbReference type="Proteomes" id="UP001595962"/>
    </source>
</evidence>
<organism evidence="12 13">
    <name type="scientific">Rheinheimera marina</name>
    <dbReference type="NCBI Taxonomy" id="1774958"/>
    <lineage>
        <taxon>Bacteria</taxon>
        <taxon>Pseudomonadati</taxon>
        <taxon>Pseudomonadota</taxon>
        <taxon>Gammaproteobacteria</taxon>
        <taxon>Chromatiales</taxon>
        <taxon>Chromatiaceae</taxon>
        <taxon>Rheinheimera</taxon>
    </lineage>
</organism>
<dbReference type="InterPro" id="IPR045584">
    <property type="entry name" value="Pilin-like"/>
</dbReference>
<evidence type="ECO:0000256" key="3">
    <source>
        <dbReference type="ARBA" id="ARBA00022475"/>
    </source>
</evidence>
<keyword evidence="4" id="KW-0488">Methylation</keyword>
<keyword evidence="13" id="KW-1185">Reference proteome</keyword>
<keyword evidence="3" id="KW-1003">Cell membrane</keyword>
<keyword evidence="8" id="KW-0472">Membrane</keyword>
<keyword evidence="5" id="KW-0997">Cell inner membrane</keyword>
<dbReference type="Proteomes" id="UP001595962">
    <property type="component" value="Unassembled WGS sequence"/>
</dbReference>
<evidence type="ECO:0000313" key="12">
    <source>
        <dbReference type="EMBL" id="MFC4655557.1"/>
    </source>
</evidence>
<dbReference type="InterPro" id="IPR022346">
    <property type="entry name" value="T2SS_GspH"/>
</dbReference>
<keyword evidence="7" id="KW-1133">Transmembrane helix</keyword>
<comment type="subcellular location">
    <subcellularLocation>
        <location evidence="1">Cell inner membrane</location>
        <topology evidence="1">Single-pass membrane protein</topology>
    </subcellularLocation>
</comment>
<evidence type="ECO:0000256" key="8">
    <source>
        <dbReference type="ARBA" id="ARBA00023136"/>
    </source>
</evidence>
<evidence type="ECO:0000256" key="7">
    <source>
        <dbReference type="ARBA" id="ARBA00022989"/>
    </source>
</evidence>